<dbReference type="InterPro" id="IPR020843">
    <property type="entry name" value="ER"/>
</dbReference>
<dbReference type="InterPro" id="IPR036291">
    <property type="entry name" value="NAD(P)-bd_dom_sf"/>
</dbReference>
<feature type="domain" description="Carrier" evidence="15">
    <location>
        <begin position="2492"/>
        <end position="2566"/>
    </location>
</feature>
<dbReference type="PANTHER" id="PTHR43775:SF22">
    <property type="entry name" value="SYNTHASE, PUTATIVE (JCVI)-RELATED"/>
    <property type="match status" value="1"/>
</dbReference>
<dbReference type="InterPro" id="IPR016039">
    <property type="entry name" value="Thiolase-like"/>
</dbReference>
<organism evidence="18 19">
    <name type="scientific">Podospora appendiculata</name>
    <dbReference type="NCBI Taxonomy" id="314037"/>
    <lineage>
        <taxon>Eukaryota</taxon>
        <taxon>Fungi</taxon>
        <taxon>Dikarya</taxon>
        <taxon>Ascomycota</taxon>
        <taxon>Pezizomycotina</taxon>
        <taxon>Sordariomycetes</taxon>
        <taxon>Sordariomycetidae</taxon>
        <taxon>Sordariales</taxon>
        <taxon>Podosporaceae</taxon>
        <taxon>Podospora</taxon>
    </lineage>
</organism>
<dbReference type="InterPro" id="IPR050091">
    <property type="entry name" value="PKS_NRPS_Biosynth_Enz"/>
</dbReference>
<evidence type="ECO:0000256" key="6">
    <source>
        <dbReference type="ARBA" id="ARBA00022832"/>
    </source>
</evidence>
<dbReference type="Gene3D" id="1.10.1200.10">
    <property type="entry name" value="ACP-like"/>
    <property type="match status" value="1"/>
</dbReference>
<dbReference type="CDD" id="cd00833">
    <property type="entry name" value="PKS"/>
    <property type="match status" value="1"/>
</dbReference>
<dbReference type="Gene3D" id="3.40.47.10">
    <property type="match status" value="1"/>
</dbReference>
<keyword evidence="8" id="KW-0560">Oxidoreductase</keyword>
<dbReference type="SUPFAM" id="SSF51735">
    <property type="entry name" value="NAD(P)-binding Rossmann-fold domains"/>
    <property type="match status" value="2"/>
</dbReference>
<keyword evidence="3" id="KW-0596">Phosphopantetheine</keyword>
<keyword evidence="10" id="KW-0511">Multifunctional enzyme</keyword>
<dbReference type="Pfam" id="PF00755">
    <property type="entry name" value="Carn_acyltransf"/>
    <property type="match status" value="1"/>
</dbReference>
<name>A0AAE0XLS6_9PEZI</name>
<dbReference type="Gene3D" id="3.30.70.3290">
    <property type="match status" value="1"/>
</dbReference>
<feature type="region of interest" description="C-terminal hotdog fold" evidence="13">
    <location>
        <begin position="1120"/>
        <end position="1273"/>
    </location>
</feature>
<dbReference type="InterPro" id="IPR013154">
    <property type="entry name" value="ADH-like_N"/>
</dbReference>
<evidence type="ECO:0000259" key="17">
    <source>
        <dbReference type="PROSITE" id="PS52019"/>
    </source>
</evidence>
<evidence type="ECO:0000256" key="9">
    <source>
        <dbReference type="ARBA" id="ARBA00023098"/>
    </source>
</evidence>
<dbReference type="Pfam" id="PF23114">
    <property type="entry name" value="NAD-bd_HRPKS_sdrA"/>
    <property type="match status" value="1"/>
</dbReference>
<feature type="compositionally biased region" description="Polar residues" evidence="14">
    <location>
        <begin position="2466"/>
        <end position="2479"/>
    </location>
</feature>
<evidence type="ECO:0000256" key="14">
    <source>
        <dbReference type="SAM" id="MobiDB-lite"/>
    </source>
</evidence>
<dbReference type="InterPro" id="IPR011032">
    <property type="entry name" value="GroES-like_sf"/>
</dbReference>
<evidence type="ECO:0000256" key="7">
    <source>
        <dbReference type="ARBA" id="ARBA00022857"/>
    </source>
</evidence>
<dbReference type="InterPro" id="IPR020806">
    <property type="entry name" value="PKS_PP-bd"/>
</dbReference>
<keyword evidence="9" id="KW-0443">Lipid metabolism</keyword>
<protein>
    <submittedName>
        <fullName evidence="18">Beta-ketoacyl synthase domain-containing protein</fullName>
    </submittedName>
</protein>
<dbReference type="Gene3D" id="3.40.366.10">
    <property type="entry name" value="Malonyl-Coenzyme A Acyl Carrier Protein, domain 2"/>
    <property type="match status" value="1"/>
</dbReference>
<dbReference type="InterPro" id="IPR014043">
    <property type="entry name" value="Acyl_transferase_dom"/>
</dbReference>
<dbReference type="Pfam" id="PF08240">
    <property type="entry name" value="ADH_N"/>
    <property type="match status" value="1"/>
</dbReference>
<evidence type="ECO:0000256" key="2">
    <source>
        <dbReference type="ARBA" id="ARBA00022448"/>
    </source>
</evidence>
<evidence type="ECO:0000256" key="1">
    <source>
        <dbReference type="ARBA" id="ARBA00005232"/>
    </source>
</evidence>
<dbReference type="InterPro" id="IPR001227">
    <property type="entry name" value="Ac_transferase_dom_sf"/>
</dbReference>
<feature type="active site" description="Proton acceptor; for dehydratase activity" evidence="13">
    <location>
        <position position="976"/>
    </location>
</feature>
<dbReference type="Pfam" id="PF16197">
    <property type="entry name" value="KAsynt_C_assoc"/>
    <property type="match status" value="1"/>
</dbReference>
<keyword evidence="6" id="KW-0276">Fatty acid metabolism</keyword>
<dbReference type="Gene3D" id="3.90.180.10">
    <property type="entry name" value="Medium-chain alcohol dehydrogenases, catalytic domain"/>
    <property type="match status" value="1"/>
</dbReference>
<evidence type="ECO:0000256" key="10">
    <source>
        <dbReference type="ARBA" id="ARBA00023268"/>
    </source>
</evidence>
<dbReference type="InterPro" id="IPR032821">
    <property type="entry name" value="PKS_assoc"/>
</dbReference>
<dbReference type="Gene3D" id="3.40.50.720">
    <property type="entry name" value="NAD(P)-binding Rossmann-like Domain"/>
    <property type="match status" value="2"/>
</dbReference>
<dbReference type="InterPro" id="IPR042572">
    <property type="entry name" value="Carn_acyl_trans_N"/>
</dbReference>
<dbReference type="Gene3D" id="3.40.50.150">
    <property type="entry name" value="Vaccinia Virus protein VP39"/>
    <property type="match status" value="1"/>
</dbReference>
<dbReference type="SUPFAM" id="SSF53335">
    <property type="entry name" value="S-adenosyl-L-methionine-dependent methyltransferases"/>
    <property type="match status" value="1"/>
</dbReference>
<dbReference type="GO" id="GO:0031177">
    <property type="term" value="F:phosphopantetheine binding"/>
    <property type="evidence" value="ECO:0007669"/>
    <property type="project" value="InterPro"/>
</dbReference>
<feature type="domain" description="Ketosynthase family 3 (KS3)" evidence="16">
    <location>
        <begin position="4"/>
        <end position="430"/>
    </location>
</feature>
<feature type="region of interest" description="Disordered" evidence="14">
    <location>
        <begin position="2458"/>
        <end position="2485"/>
    </location>
</feature>
<dbReference type="Gene3D" id="1.10.275.20">
    <property type="entry name" value="Choline/Carnitine o-acyltransferase"/>
    <property type="match status" value="1"/>
</dbReference>
<dbReference type="SMART" id="SM00827">
    <property type="entry name" value="PKS_AT"/>
    <property type="match status" value="1"/>
</dbReference>
<dbReference type="InterPro" id="IPR042231">
    <property type="entry name" value="Cho/carn_acyl_trans_2"/>
</dbReference>
<dbReference type="InterPro" id="IPR056501">
    <property type="entry name" value="NAD-bd_HRPKS_sdrA"/>
</dbReference>
<dbReference type="CDD" id="cd05195">
    <property type="entry name" value="enoyl_red"/>
    <property type="match status" value="1"/>
</dbReference>
<dbReference type="SMART" id="SM00826">
    <property type="entry name" value="PKS_DH"/>
    <property type="match status" value="1"/>
</dbReference>
<dbReference type="GO" id="GO:0006633">
    <property type="term" value="P:fatty acid biosynthetic process"/>
    <property type="evidence" value="ECO:0007669"/>
    <property type="project" value="TreeGrafter"/>
</dbReference>
<comment type="caution">
    <text evidence="18">The sequence shown here is derived from an EMBL/GenBank/DDBJ whole genome shotgun (WGS) entry which is preliminary data.</text>
</comment>
<evidence type="ECO:0000256" key="13">
    <source>
        <dbReference type="PROSITE-ProRule" id="PRU01363"/>
    </source>
</evidence>
<evidence type="ECO:0000256" key="8">
    <source>
        <dbReference type="ARBA" id="ARBA00023002"/>
    </source>
</evidence>
<dbReference type="Pfam" id="PF00550">
    <property type="entry name" value="PP-binding"/>
    <property type="match status" value="1"/>
</dbReference>
<dbReference type="PROSITE" id="PS50075">
    <property type="entry name" value="CARRIER"/>
    <property type="match status" value="1"/>
</dbReference>
<dbReference type="Gene3D" id="3.30.559.70">
    <property type="entry name" value="Choline/Carnitine o-acyltransferase, domain 2"/>
    <property type="match status" value="1"/>
</dbReference>
<evidence type="ECO:0000256" key="3">
    <source>
        <dbReference type="ARBA" id="ARBA00022450"/>
    </source>
</evidence>
<dbReference type="InterPro" id="IPR049551">
    <property type="entry name" value="PKS_DH_C"/>
</dbReference>
<dbReference type="Pfam" id="PF14765">
    <property type="entry name" value="PS-DH"/>
    <property type="match status" value="1"/>
</dbReference>
<reference evidence="18" key="2">
    <citation type="submission" date="2023-06" db="EMBL/GenBank/DDBJ databases">
        <authorList>
            <consortium name="Lawrence Berkeley National Laboratory"/>
            <person name="Haridas S."/>
            <person name="Hensen N."/>
            <person name="Bonometti L."/>
            <person name="Westerberg I."/>
            <person name="Brannstrom I.O."/>
            <person name="Guillou S."/>
            <person name="Cros-Aarteil S."/>
            <person name="Calhoun S."/>
            <person name="Kuo A."/>
            <person name="Mondo S."/>
            <person name="Pangilinan J."/>
            <person name="Riley R."/>
            <person name="Labutti K."/>
            <person name="Andreopoulos B."/>
            <person name="Lipzen A."/>
            <person name="Chen C."/>
            <person name="Yanf M."/>
            <person name="Daum C."/>
            <person name="Ng V."/>
            <person name="Clum A."/>
            <person name="Steindorff A."/>
            <person name="Ohm R."/>
            <person name="Martin F."/>
            <person name="Silar P."/>
            <person name="Natvig D."/>
            <person name="Lalanne C."/>
            <person name="Gautier V."/>
            <person name="Ament-Velasquez S.L."/>
            <person name="Kruys A."/>
            <person name="Hutchinson M.I."/>
            <person name="Powell A.J."/>
            <person name="Barry K."/>
            <person name="Miller A.N."/>
            <person name="Grigoriev I.V."/>
            <person name="Debuchy R."/>
            <person name="Gladieux P."/>
            <person name="Thoren M.H."/>
            <person name="Johannesson H."/>
        </authorList>
    </citation>
    <scope>NUCLEOTIDE SEQUENCE</scope>
    <source>
        <strain evidence="18">CBS 314.62</strain>
    </source>
</reference>
<dbReference type="InterPro" id="IPR000542">
    <property type="entry name" value="Carn_acyl_trans"/>
</dbReference>
<dbReference type="SMART" id="SM00825">
    <property type="entry name" value="PKS_KS"/>
    <property type="match status" value="1"/>
</dbReference>
<dbReference type="InterPro" id="IPR039551">
    <property type="entry name" value="Cho/carn_acyl_trans"/>
</dbReference>
<dbReference type="SUPFAM" id="SSF53901">
    <property type="entry name" value="Thiolase-like"/>
    <property type="match status" value="1"/>
</dbReference>
<dbReference type="EMBL" id="JAULSO010000001">
    <property type="protein sequence ID" value="KAK3695794.1"/>
    <property type="molecule type" value="Genomic_DNA"/>
</dbReference>
<reference evidence="18" key="1">
    <citation type="journal article" date="2023" name="Mol. Phylogenet. Evol.">
        <title>Genome-scale phylogeny and comparative genomics of the fungal order Sordariales.</title>
        <authorList>
            <person name="Hensen N."/>
            <person name="Bonometti L."/>
            <person name="Westerberg I."/>
            <person name="Brannstrom I.O."/>
            <person name="Guillou S."/>
            <person name="Cros-Aarteil S."/>
            <person name="Calhoun S."/>
            <person name="Haridas S."/>
            <person name="Kuo A."/>
            <person name="Mondo S."/>
            <person name="Pangilinan J."/>
            <person name="Riley R."/>
            <person name="LaButti K."/>
            <person name="Andreopoulos B."/>
            <person name="Lipzen A."/>
            <person name="Chen C."/>
            <person name="Yan M."/>
            <person name="Daum C."/>
            <person name="Ng V."/>
            <person name="Clum A."/>
            <person name="Steindorff A."/>
            <person name="Ohm R.A."/>
            <person name="Martin F."/>
            <person name="Silar P."/>
            <person name="Natvig D.O."/>
            <person name="Lalanne C."/>
            <person name="Gautier V."/>
            <person name="Ament-Velasquez S.L."/>
            <person name="Kruys A."/>
            <person name="Hutchinson M.I."/>
            <person name="Powell A.J."/>
            <person name="Barry K."/>
            <person name="Miller A.N."/>
            <person name="Grigoriev I.V."/>
            <person name="Debuchy R."/>
            <person name="Gladieux P."/>
            <person name="Hiltunen Thoren M."/>
            <person name="Johannesson H."/>
        </authorList>
    </citation>
    <scope>NUCLEOTIDE SEQUENCE</scope>
    <source>
        <strain evidence="18">CBS 314.62</strain>
    </source>
</reference>
<dbReference type="InterPro" id="IPR049552">
    <property type="entry name" value="PKS_DH_N"/>
</dbReference>
<dbReference type="PROSITE" id="PS01162">
    <property type="entry name" value="QOR_ZETA_CRYSTAL"/>
    <property type="match status" value="1"/>
</dbReference>
<dbReference type="InterPro" id="IPR009081">
    <property type="entry name" value="PP-bd_ACP"/>
</dbReference>
<dbReference type="SUPFAM" id="SSF52777">
    <property type="entry name" value="CoA-dependent acyltransferases"/>
    <property type="match status" value="2"/>
</dbReference>
<dbReference type="Gene3D" id="3.30.559.10">
    <property type="entry name" value="Chloramphenicol acetyltransferase-like domain"/>
    <property type="match status" value="1"/>
</dbReference>
<accession>A0AAE0XLS6</accession>
<dbReference type="Pfam" id="PF00698">
    <property type="entry name" value="Acyl_transf_1"/>
    <property type="match status" value="1"/>
</dbReference>
<dbReference type="CDD" id="cd02440">
    <property type="entry name" value="AdoMet_MTases"/>
    <property type="match status" value="1"/>
</dbReference>
<dbReference type="Pfam" id="PF00109">
    <property type="entry name" value="ketoacyl-synt"/>
    <property type="match status" value="1"/>
</dbReference>
<evidence type="ECO:0000259" key="16">
    <source>
        <dbReference type="PROSITE" id="PS52004"/>
    </source>
</evidence>
<keyword evidence="5" id="KW-0808">Transferase</keyword>
<dbReference type="InterPro" id="IPR016035">
    <property type="entry name" value="Acyl_Trfase/lysoPLipase"/>
</dbReference>
<dbReference type="PROSITE" id="PS52019">
    <property type="entry name" value="PKS_MFAS_DH"/>
    <property type="match status" value="1"/>
</dbReference>
<dbReference type="InterPro" id="IPR013968">
    <property type="entry name" value="PKS_KR"/>
</dbReference>
<dbReference type="SMART" id="SM00829">
    <property type="entry name" value="PKS_ER"/>
    <property type="match status" value="1"/>
</dbReference>
<dbReference type="Pfam" id="PF02801">
    <property type="entry name" value="Ketoacyl-synt_C"/>
    <property type="match status" value="1"/>
</dbReference>
<feature type="region of interest" description="Disordered" evidence="14">
    <location>
        <begin position="2572"/>
        <end position="2595"/>
    </location>
</feature>
<dbReference type="InterPro" id="IPR014030">
    <property type="entry name" value="Ketoacyl_synth_N"/>
</dbReference>
<dbReference type="GO" id="GO:0016406">
    <property type="term" value="F:carnitine O-acyltransferase activity"/>
    <property type="evidence" value="ECO:0007669"/>
    <property type="project" value="UniProtKB-ARBA"/>
</dbReference>
<dbReference type="InterPro" id="IPR020841">
    <property type="entry name" value="PKS_Beta-ketoAc_synthase_dom"/>
</dbReference>
<dbReference type="Pfam" id="PF08242">
    <property type="entry name" value="Methyltransf_12"/>
    <property type="match status" value="1"/>
</dbReference>
<dbReference type="SUPFAM" id="SSF47336">
    <property type="entry name" value="ACP-like"/>
    <property type="match status" value="1"/>
</dbReference>
<keyword evidence="11" id="KW-0012">Acyltransferase</keyword>
<dbReference type="InterPro" id="IPR020807">
    <property type="entry name" value="PKS_DH"/>
</dbReference>
<dbReference type="GO" id="GO:0016491">
    <property type="term" value="F:oxidoreductase activity"/>
    <property type="evidence" value="ECO:0007669"/>
    <property type="project" value="UniProtKB-KW"/>
</dbReference>
<proteinExistence type="inferred from homology"/>
<gene>
    <name evidence="18" type="ORF">B0T22DRAFT_418624</name>
</gene>
<dbReference type="Pfam" id="PF21089">
    <property type="entry name" value="PKS_DH_N"/>
    <property type="match status" value="1"/>
</dbReference>
<dbReference type="InterPro" id="IPR042104">
    <property type="entry name" value="PKS_dehydratase_sf"/>
</dbReference>
<dbReference type="InterPro" id="IPR036736">
    <property type="entry name" value="ACP-like_sf"/>
</dbReference>
<dbReference type="Pfam" id="PF08659">
    <property type="entry name" value="KR"/>
    <property type="match status" value="1"/>
</dbReference>
<dbReference type="InterPro" id="IPR029063">
    <property type="entry name" value="SAM-dependent_MTases_sf"/>
</dbReference>
<dbReference type="GO" id="GO:0004312">
    <property type="term" value="F:fatty acid synthase activity"/>
    <property type="evidence" value="ECO:0007669"/>
    <property type="project" value="TreeGrafter"/>
</dbReference>
<dbReference type="FunFam" id="3.40.50.720:FF:000209">
    <property type="entry name" value="Polyketide synthase Pks12"/>
    <property type="match status" value="1"/>
</dbReference>
<dbReference type="PROSITE" id="PS00440">
    <property type="entry name" value="ACYLTRANSF_C_2"/>
    <property type="match status" value="1"/>
</dbReference>
<feature type="domain" description="PKS/mFAS DH" evidence="17">
    <location>
        <begin position="944"/>
        <end position="1273"/>
    </location>
</feature>
<dbReference type="InterPro" id="IPR057326">
    <property type="entry name" value="KR_dom"/>
</dbReference>
<keyword evidence="2" id="KW-0813">Transport</keyword>
<dbReference type="InterPro" id="IPR016036">
    <property type="entry name" value="Malonyl_transacylase_ACP-bd"/>
</dbReference>
<keyword evidence="19" id="KW-1185">Reference proteome</keyword>
<feature type="active site" description="Proton donor; for dehydratase activity" evidence="13">
    <location>
        <position position="1185"/>
    </location>
</feature>
<evidence type="ECO:0000256" key="11">
    <source>
        <dbReference type="ARBA" id="ARBA00023315"/>
    </source>
</evidence>
<evidence type="ECO:0000313" key="19">
    <source>
        <dbReference type="Proteomes" id="UP001270362"/>
    </source>
</evidence>
<dbReference type="GO" id="GO:0008270">
    <property type="term" value="F:zinc ion binding"/>
    <property type="evidence" value="ECO:0007669"/>
    <property type="project" value="InterPro"/>
</dbReference>
<dbReference type="InterPro" id="IPR014031">
    <property type="entry name" value="Ketoacyl_synth_C"/>
</dbReference>
<keyword evidence="4" id="KW-0597">Phosphoprotein</keyword>
<sequence>MAPESRIAIIGMACRLPGGGDTPESLWSMLAEGRDGWQEVPADRWDWKSFYHKNPDQKEATNFSHAYFLNKDLAAFDARFFGVPGQEANGIDPQQRLALEIAYEALENAGIPQESLRGSATSVHMAIFARDYDRIGYRDGAQLHKTHIIGSGDAILSNRISYLMDLKGTSNTLDTGCSGGLVALHQACAALRTGEATLSLAGASQLLLSPDQSIAMSQLTNADGRCFTFDDRGAGYARGEGVGVLVLKRLDKAVADGDQIHAVVVESGANHDGKTSGIFLPNPDAQEALARSVYAKAGLDPTQTLFVEAHGTGTQAGDSAEISSIAKVFGRAAGRTTDLPVGSIKTNIGHLESASGIASMIKAIMVLKKNQIPPQLNFVNPKPTLHLEERGITIPVKLQSLTPEGHTGPRRVSVNSFGYGGTNAHAILEAYEPAAPVTNGVVDGDGVNGHSVNGASGINGVKDVNEKLIVLSANSELSLTTLITSMRTWLSTPTALATPFPDLAYTLSARRSKLPWRISLLASSISSLSAALSDAPPRPVKSARDVALSFVFTGQGAQWFAMGRELLTGSSAFRASIVDSDAVMKALGSEWDLVEELSRSKATSRVGESRFSQPLTTAVQIALVDLLATYGVVPEAVCGHSSGEVAAAYAAGALSRQAAMQVAYMRGIYSAEAKGLNATPGAMLAVGEGEEAVSERIAQLDSKSGKVVVACVNSPESTTISGDVDAILALQGVLNEAGVFNRKLAVDSAYHSHHMEVVAQQYLASIANLTHSAPREGVAFYSSVTGSRKEADFGPDYWVSNLVSQVKFGVASQLVAEHLAAAYSTATNVVIEIGPHAALSGPLRQSLSNYKLASGATFKYNYVSALVRNESAVSTVLSLAGKLFEFGSSLQFEAILDTNEGDSPSRSRPRVVDNLPTYPWDHSSTYWHESRLSKNHRLRPFPYHDLLGLFDVNSSPYEPRWRYHVSLEGLPWLRDHIVEGFVIFPGVGYLIMAIEAMKQLFQIRKVTGHIKSINFRNVTFAKPVVVHDDKSKGNKEIELQLIISPSRQHAGTPWENFRVLSYDAQTESWIDNCAGLVSWDSAVESSQPHDDVVGLRDDGLGHLTKAAAEEWLQKIQASCTVPVDAAGLYRDMTASGNEYGPSFQGMKEIHAGKNLGLAKIVIEDVVQQMPGQYMQPHTIHPTAFDSIIQLLAVVFRRECTAAAMMPVMLGDVSVAIDMDSTPGTEIIAALHMFPEGRRDATANFGAYQKQGDGSFRAVVTGTEIRPQAVGDADSDDAQKKITYRMEWNPDVEYITQDDFMEHVARRNLFDVDFHEKVTKEPAEAQLHLNDTVASIFIRRTVKRLREEGITSALNPHLTKLLNWMIKWDESDGARFLEGLTAEDEANIIEQASASNIVGLTLTRLGPQYIDLFTGKADALELLVQDDLLGRLYSEYTLFNCHYAQMGEYMQTLVHKNPFMKILEIGAGTGGATMPLMSKIERDGRLLLDQYTYTDISSGFFERARSKFGRWANQIEFKTLDVSRDPLTQGYTAGTYDLIVASIVLHATPLMDVTVANARKLLKPGGRLVLMELTAVSAAQNGIFGTLEGWWMSEDGRQDGPLLTVSEWDACLKRHGFSGTDLAIPAQKGRGSDVSTVIVSHAVETPAVDGQVIEPVATIHLGHSDEFQTAIGDALSLSLSTKDIKASHQPWSTNESGLTIVIDAAEHPMLLNPTPEIFESFKQLLLQGKNILWVSVQSTGSSPSGEIGALKNMIIGMARVVRRENPGLRLVTVDVQDQLSSNGLEQVTKTLTDLAVSSFWSPESVRADESEYALLDGKVIIPRLVPDDRFASYIDSRNPEQDKGDSLVDCQYLNKDRPLMFDVQVPGLLNTIRFVDNDKLLTTPLGPDEVEIQARAHGVNFKDVFIALGQMAPGTIMAGEIAGVVTALGSNVSDFKLGDRVTAILVDPFANVVRVNTSGVALIPDSVSFVQAASITIVYYTAWYCLTHVARLEKGQSVLIHAAAGGVGQAAIQLAKMIGAEIYATVGSTGKKKLIQERYGIAEDHIFSSQSFKKHIMNATQGKGVDVVINSLSGQVLMDSWDCVAQFGTFCEIGKADIIGRSSLNMANFDKQATFAAVDVSHMYTQRPAYVARGFREIFDMVDQGLLKTVYPVTTYPMTNIVEAFRLIAARKHTGKLVLVADEETQVQATRPKALPVRLSRDGTYVIGGGVGDLGKRMSVFLAEKGAGHIVALTRRNVSAEEAAPGLAEVISKLGATLHVVQCDIGDEESTLAAAEKIASLPPVRGVIQSALVLRDHPLEYMDLGEWNIAVKPKVQGTINMHNAFCSAETTGFFIMLSSVASIIGSNSQSNYAAGNAFQDFFASAQQQYSKGITHYTTINIGAVEGSEQIARALDQKSEIIRIIGSVSFDDVFNTLEYAMGPQARIDGANQALMHFNRDTMEDAAGPSALGDHIYDHVPSKRRQGDKTVNSAADNKSKPSAAQGVEQAENIAEAEELMKEALLEKFAAFIGDAVPDDQPVASLGLDSLVSIELKNWVKHTFGTPLQTSELSGAPSVIALSKLIVSRMELQCKPKTNGAAPEEEETQTEQKAEQKTEAAMTNGHANGHTNGTIHKEVPAQPLPDLDDTLDYWLEANEHLFSAEQLVSIHQDIEALRAPDGPARQILHDLYAAHGHDKTNGWFTDIVTDARFLSSRGPVAPYASIMGGHRDSKTPHTQAERAAIITQAAVSFRHAVKAGEVEPLDLGGKPECTSRWSWLFNSTRVPQLKCDKMVSYADEQSVRDHIAVLRNGHVFKVPLQDADGNDVSSQHLQATFNAIIAQVDPDDVLWSGILTTDNRDSWATNRETLAALSPENAAYLHVIDSAMFVLCLDAGSPDSPEQIARQGYIGDGANRWFDKVLQFYVSANGLSGQISEHGIIDGTTPARLIEWLAKAIDSYTPAPDTTTTNTHPITDLEELTLHLTPEISNQIPLLRKHFKQTTSAGTYIREDLPELGTSFLLQSRAPIKATIDLTFNLAVRLFFGQNMLAWEPISAAHFHAGRADALQRSSPAVNAFCSAAADPSTRLADLKLLLAAAAKQMTASMQVGLTGRSYLRVFEVLSYLWPSTSSAPTKPAFLRDMVFFGRPHPPIYCQSNAIEADVSVIDDFVHLMPDADGFWAIMVPGRDRVRVSLTGGADGQAAAFVKELHRAAGIVRGIVEA</sequence>
<evidence type="ECO:0000256" key="12">
    <source>
        <dbReference type="PIRSR" id="PIRSR600542-1"/>
    </source>
</evidence>
<dbReference type="PROSITE" id="PS52004">
    <property type="entry name" value="KS3_2"/>
    <property type="match status" value="1"/>
</dbReference>
<feature type="region of interest" description="N-terminal hotdog fold" evidence="13">
    <location>
        <begin position="944"/>
        <end position="1084"/>
    </location>
</feature>
<dbReference type="GO" id="GO:0044550">
    <property type="term" value="P:secondary metabolite biosynthetic process"/>
    <property type="evidence" value="ECO:0007669"/>
    <property type="project" value="TreeGrafter"/>
</dbReference>
<dbReference type="SMART" id="SM00822">
    <property type="entry name" value="PKS_KR"/>
    <property type="match status" value="1"/>
</dbReference>
<dbReference type="Proteomes" id="UP001270362">
    <property type="component" value="Unassembled WGS sequence"/>
</dbReference>
<dbReference type="SUPFAM" id="SSF55048">
    <property type="entry name" value="Probable ACP-binding domain of malonyl-CoA ACP transacylase"/>
    <property type="match status" value="1"/>
</dbReference>
<evidence type="ECO:0000259" key="15">
    <source>
        <dbReference type="PROSITE" id="PS50075"/>
    </source>
</evidence>
<evidence type="ECO:0000256" key="4">
    <source>
        <dbReference type="ARBA" id="ARBA00022553"/>
    </source>
</evidence>
<evidence type="ECO:0000313" key="18">
    <source>
        <dbReference type="EMBL" id="KAK3695794.1"/>
    </source>
</evidence>
<dbReference type="InterPro" id="IPR013217">
    <property type="entry name" value="Methyltransf_12"/>
</dbReference>
<evidence type="ECO:0000256" key="5">
    <source>
        <dbReference type="ARBA" id="ARBA00022679"/>
    </source>
</evidence>
<comment type="similarity">
    <text evidence="1">Belongs to the carnitine/choline acetyltransferase family.</text>
</comment>
<dbReference type="InterPro" id="IPR049900">
    <property type="entry name" value="PKS_mFAS_DH"/>
</dbReference>
<dbReference type="Gene3D" id="3.10.129.110">
    <property type="entry name" value="Polyketide synthase dehydratase"/>
    <property type="match status" value="1"/>
</dbReference>
<dbReference type="SUPFAM" id="SSF52151">
    <property type="entry name" value="FabD/lysophospholipase-like"/>
    <property type="match status" value="1"/>
</dbReference>
<dbReference type="PANTHER" id="PTHR43775">
    <property type="entry name" value="FATTY ACID SYNTHASE"/>
    <property type="match status" value="1"/>
</dbReference>
<dbReference type="InterPro" id="IPR023213">
    <property type="entry name" value="CAT-like_dom_sf"/>
</dbReference>
<dbReference type="SMART" id="SM00823">
    <property type="entry name" value="PKS_PP"/>
    <property type="match status" value="1"/>
</dbReference>
<feature type="active site" description="Proton acceptor" evidence="12">
    <location>
        <position position="2914"/>
    </location>
</feature>
<dbReference type="InterPro" id="IPR002364">
    <property type="entry name" value="Quin_OxRdtase/zeta-crystal_CS"/>
</dbReference>
<dbReference type="Pfam" id="PF13602">
    <property type="entry name" value="ADH_zinc_N_2"/>
    <property type="match status" value="1"/>
</dbReference>
<keyword evidence="7" id="KW-0521">NADP</keyword>
<dbReference type="GO" id="GO:1901336">
    <property type="term" value="P:lactone biosynthetic process"/>
    <property type="evidence" value="ECO:0007669"/>
    <property type="project" value="UniProtKB-ARBA"/>
</dbReference>
<dbReference type="SUPFAM" id="SSF50129">
    <property type="entry name" value="GroES-like"/>
    <property type="match status" value="1"/>
</dbReference>